<keyword evidence="3" id="KW-1185">Reference proteome</keyword>
<dbReference type="Gene3D" id="3.90.550.10">
    <property type="entry name" value="Spore Coat Polysaccharide Biosynthesis Protein SpsA, Chain A"/>
    <property type="match status" value="1"/>
</dbReference>
<dbReference type="EMBL" id="BMYU01000014">
    <property type="protein sequence ID" value="GGX54556.1"/>
    <property type="molecule type" value="Genomic_DNA"/>
</dbReference>
<evidence type="ECO:0000313" key="2">
    <source>
        <dbReference type="EMBL" id="GGX54556.1"/>
    </source>
</evidence>
<name>A0ABQ2Y4M8_9BURK</name>
<dbReference type="InterPro" id="IPR029044">
    <property type="entry name" value="Nucleotide-diphossugar_trans"/>
</dbReference>
<feature type="domain" description="Glycosyltransferase 2-like" evidence="1">
    <location>
        <begin position="6"/>
        <end position="115"/>
    </location>
</feature>
<reference evidence="3" key="1">
    <citation type="journal article" date="2019" name="Int. J. Syst. Evol. Microbiol.">
        <title>The Global Catalogue of Microorganisms (GCM) 10K type strain sequencing project: providing services to taxonomists for standard genome sequencing and annotation.</title>
        <authorList>
            <consortium name="The Broad Institute Genomics Platform"/>
            <consortium name="The Broad Institute Genome Sequencing Center for Infectious Disease"/>
            <person name="Wu L."/>
            <person name="Ma J."/>
        </authorList>
    </citation>
    <scope>NUCLEOTIDE SEQUENCE [LARGE SCALE GENOMIC DNA]</scope>
    <source>
        <strain evidence="3">KCTC 23917</strain>
    </source>
</reference>
<evidence type="ECO:0000313" key="3">
    <source>
        <dbReference type="Proteomes" id="UP000653343"/>
    </source>
</evidence>
<accession>A0ABQ2Y4M8</accession>
<dbReference type="RefSeq" id="WP_189359154.1">
    <property type="nucleotide sequence ID" value="NZ_BMYU01000014.1"/>
</dbReference>
<comment type="caution">
    <text evidence="2">The sequence shown here is derived from an EMBL/GenBank/DDBJ whole genome shotgun (WGS) entry which is preliminary data.</text>
</comment>
<dbReference type="PANTHER" id="PTHR22916:SF3">
    <property type="entry name" value="UDP-GLCNAC:BETAGAL BETA-1,3-N-ACETYLGLUCOSAMINYLTRANSFERASE-LIKE PROTEIN 1"/>
    <property type="match status" value="1"/>
</dbReference>
<dbReference type="PANTHER" id="PTHR22916">
    <property type="entry name" value="GLYCOSYLTRANSFERASE"/>
    <property type="match status" value="1"/>
</dbReference>
<dbReference type="Pfam" id="PF00535">
    <property type="entry name" value="Glycos_transf_2"/>
    <property type="match status" value="1"/>
</dbReference>
<protein>
    <submittedName>
        <fullName evidence="2">Alpha-L-Rha alpha-1,3-L-rhamnosyltransferase</fullName>
    </submittedName>
</protein>
<dbReference type="Proteomes" id="UP000653343">
    <property type="component" value="Unassembled WGS sequence"/>
</dbReference>
<proteinExistence type="predicted"/>
<organism evidence="2 3">
    <name type="scientific">Undibacterium squillarum</name>
    <dbReference type="NCBI Taxonomy" id="1131567"/>
    <lineage>
        <taxon>Bacteria</taxon>
        <taxon>Pseudomonadati</taxon>
        <taxon>Pseudomonadota</taxon>
        <taxon>Betaproteobacteria</taxon>
        <taxon>Burkholderiales</taxon>
        <taxon>Oxalobacteraceae</taxon>
        <taxon>Undibacterium</taxon>
    </lineage>
</organism>
<dbReference type="CDD" id="cd04196">
    <property type="entry name" value="GT_2_like_d"/>
    <property type="match status" value="1"/>
</dbReference>
<evidence type="ECO:0000259" key="1">
    <source>
        <dbReference type="Pfam" id="PF00535"/>
    </source>
</evidence>
<gene>
    <name evidence="2" type="ORF">GCM10010946_36470</name>
</gene>
<dbReference type="InterPro" id="IPR001173">
    <property type="entry name" value="Glyco_trans_2-like"/>
</dbReference>
<sequence length="322" mass="36460">MLKIDVALASYNGEAFIAEQIRSILHCNRQAGDVTFELGNINVSDNLSSDQTAAVVKALSSEHSNVRYFPNSQRGVIHNFNHAIQQCSADYVMLSDQDDVWLPEKMTSSLQKLLELEQKYGKDCPLLVFTDLHVTDSQLKVTAPSFFAAQRLIPDSYHYPKHIFLANVAPGCTMIMNRKLLELAMPVPVEASMHDWWFLLVASTFGQVAHIERPTMLYRQHENNQVGAPSKRYGAFLFSPLSQYQLAGKRLGQAEVQANAFLAHFPVVPERCAEAVKFLASFRRLSRLERLRGLMCHKIEHRTRAKKVILYLLALTLSRTRS</sequence>
<dbReference type="SUPFAM" id="SSF53448">
    <property type="entry name" value="Nucleotide-diphospho-sugar transferases"/>
    <property type="match status" value="1"/>
</dbReference>